<accession>A0A372ITR3</accession>
<reference evidence="1 2" key="1">
    <citation type="submission" date="2018-08" db="EMBL/GenBank/DDBJ databases">
        <title>Acidipila sp. 4G-K13, an acidobacterium isolated from forest soil.</title>
        <authorList>
            <person name="Gao Z.-H."/>
            <person name="Qiu L.-H."/>
        </authorList>
    </citation>
    <scope>NUCLEOTIDE SEQUENCE [LARGE SCALE GENOMIC DNA]</scope>
    <source>
        <strain evidence="1 2">4G-K13</strain>
    </source>
</reference>
<evidence type="ECO:0000313" key="2">
    <source>
        <dbReference type="Proteomes" id="UP000264702"/>
    </source>
</evidence>
<gene>
    <name evidence="1" type="ORF">D0Y96_01830</name>
</gene>
<comment type="caution">
    <text evidence="1">The sequence shown here is derived from an EMBL/GenBank/DDBJ whole genome shotgun (WGS) entry which is preliminary data.</text>
</comment>
<keyword evidence="2" id="KW-1185">Reference proteome</keyword>
<dbReference type="EMBL" id="QVQT01000001">
    <property type="protein sequence ID" value="RFU18332.1"/>
    <property type="molecule type" value="Genomic_DNA"/>
</dbReference>
<protein>
    <submittedName>
        <fullName evidence="1">Uncharacterized protein</fullName>
    </submittedName>
</protein>
<dbReference type="AlphaFoldDB" id="A0A372ITR3"/>
<name>A0A372ITR3_9BACT</name>
<sequence>MSDTKDHRTDSCCETQNDLLSDERRQAAIDTLREFGRGRKLPEGMTIRSMIEEGRRLFSA</sequence>
<organism evidence="1 2">
    <name type="scientific">Paracidobacterium acidisoli</name>
    <dbReference type="NCBI Taxonomy" id="2303751"/>
    <lineage>
        <taxon>Bacteria</taxon>
        <taxon>Pseudomonadati</taxon>
        <taxon>Acidobacteriota</taxon>
        <taxon>Terriglobia</taxon>
        <taxon>Terriglobales</taxon>
        <taxon>Acidobacteriaceae</taxon>
        <taxon>Paracidobacterium</taxon>
    </lineage>
</organism>
<evidence type="ECO:0000313" key="1">
    <source>
        <dbReference type="EMBL" id="RFU18332.1"/>
    </source>
</evidence>
<dbReference type="RefSeq" id="WP_117297626.1">
    <property type="nucleotide sequence ID" value="NZ_QVQT02000001.1"/>
</dbReference>
<dbReference type="Proteomes" id="UP000264702">
    <property type="component" value="Unassembled WGS sequence"/>
</dbReference>
<proteinExistence type="predicted"/>